<dbReference type="CDD" id="cd03249">
    <property type="entry name" value="ABC_MTABC3_MDL1_MDL2"/>
    <property type="match status" value="2"/>
</dbReference>
<dbReference type="GO" id="GO:0016887">
    <property type="term" value="F:ATP hydrolysis activity"/>
    <property type="evidence" value="ECO:0007669"/>
    <property type="project" value="InterPro"/>
</dbReference>
<feature type="compositionally biased region" description="Low complexity" evidence="11">
    <location>
        <begin position="664"/>
        <end position="682"/>
    </location>
</feature>
<evidence type="ECO:0000256" key="7">
    <source>
        <dbReference type="ARBA" id="ARBA00022840"/>
    </source>
</evidence>
<keyword evidence="6" id="KW-0547">Nucleotide-binding</keyword>
<gene>
    <name evidence="15" type="ORF">POTOM_037199</name>
</gene>
<evidence type="ECO:0000256" key="1">
    <source>
        <dbReference type="ARBA" id="ARBA00004651"/>
    </source>
</evidence>
<feature type="transmembrane region" description="Helical" evidence="12">
    <location>
        <begin position="732"/>
        <end position="755"/>
    </location>
</feature>
<evidence type="ECO:0000256" key="3">
    <source>
        <dbReference type="ARBA" id="ARBA00022448"/>
    </source>
</evidence>
<comment type="caution">
    <text evidence="15">The sequence shown here is derived from an EMBL/GenBank/DDBJ whole genome shotgun (WGS) entry which is preliminary data.</text>
</comment>
<evidence type="ECO:0000256" key="5">
    <source>
        <dbReference type="ARBA" id="ARBA00022737"/>
    </source>
</evidence>
<dbReference type="PROSITE" id="PS00211">
    <property type="entry name" value="ABC_TRANSPORTER_1"/>
    <property type="match status" value="2"/>
</dbReference>
<feature type="region of interest" description="Disordered" evidence="11">
    <location>
        <begin position="639"/>
        <end position="682"/>
    </location>
</feature>
<dbReference type="FunFam" id="3.40.50.300:FF:000066">
    <property type="entry name" value="ABC transporter B family member 1"/>
    <property type="match status" value="1"/>
</dbReference>
<comment type="similarity">
    <text evidence="2">Belongs to the ABC transporter superfamily. ABCB family. Multidrug resistance exporter (TC 3.A.1.201) subfamily.</text>
</comment>
<keyword evidence="10" id="KW-0325">Glycoprotein</keyword>
<dbReference type="GO" id="GO:0005886">
    <property type="term" value="C:plasma membrane"/>
    <property type="evidence" value="ECO:0007669"/>
    <property type="project" value="UniProtKB-SubCell"/>
</dbReference>
<proteinExistence type="inferred from homology"/>
<dbReference type="InterPro" id="IPR039421">
    <property type="entry name" value="Type_1_exporter"/>
</dbReference>
<dbReference type="FunFam" id="1.20.1560.10:FF:000044">
    <property type="entry name" value="ABC transporter B family member 9"/>
    <property type="match status" value="1"/>
</dbReference>
<name>A0A8X7YVE1_POPTO</name>
<feature type="region of interest" description="Disordered" evidence="11">
    <location>
        <begin position="16"/>
        <end position="48"/>
    </location>
</feature>
<comment type="subcellular location">
    <subcellularLocation>
        <location evidence="1">Cell membrane</location>
        <topology evidence="1">Multi-pass membrane protein</topology>
    </subcellularLocation>
</comment>
<organism evidence="15 16">
    <name type="scientific">Populus tomentosa</name>
    <name type="common">Chinese white poplar</name>
    <dbReference type="NCBI Taxonomy" id="118781"/>
    <lineage>
        <taxon>Eukaryota</taxon>
        <taxon>Viridiplantae</taxon>
        <taxon>Streptophyta</taxon>
        <taxon>Embryophyta</taxon>
        <taxon>Tracheophyta</taxon>
        <taxon>Spermatophyta</taxon>
        <taxon>Magnoliopsida</taxon>
        <taxon>eudicotyledons</taxon>
        <taxon>Gunneridae</taxon>
        <taxon>Pentapetalae</taxon>
        <taxon>rosids</taxon>
        <taxon>fabids</taxon>
        <taxon>Malpighiales</taxon>
        <taxon>Salicaceae</taxon>
        <taxon>Saliceae</taxon>
        <taxon>Populus</taxon>
    </lineage>
</organism>
<feature type="transmembrane region" description="Helical" evidence="12">
    <location>
        <begin position="117"/>
        <end position="141"/>
    </location>
</feature>
<keyword evidence="8 12" id="KW-1133">Transmembrane helix</keyword>
<dbReference type="CDD" id="cd18578">
    <property type="entry name" value="ABC_6TM_Pgp_ABCB1_D2_like"/>
    <property type="match status" value="1"/>
</dbReference>
<keyword evidence="5" id="KW-0677">Repeat</keyword>
<dbReference type="GO" id="GO:0005524">
    <property type="term" value="F:ATP binding"/>
    <property type="evidence" value="ECO:0007669"/>
    <property type="project" value="UniProtKB-KW"/>
</dbReference>
<keyword evidence="4 12" id="KW-0812">Transmembrane</keyword>
<dbReference type="InterPro" id="IPR017871">
    <property type="entry name" value="ABC_transporter-like_CS"/>
</dbReference>
<dbReference type="InterPro" id="IPR003439">
    <property type="entry name" value="ABC_transporter-like_ATP-bd"/>
</dbReference>
<dbReference type="GO" id="GO:0005743">
    <property type="term" value="C:mitochondrial inner membrane"/>
    <property type="evidence" value="ECO:0007669"/>
    <property type="project" value="TreeGrafter"/>
</dbReference>
<dbReference type="Proteomes" id="UP000886885">
    <property type="component" value="Chromosome 10D"/>
</dbReference>
<keyword evidence="7" id="KW-0067">ATP-binding</keyword>
<evidence type="ECO:0000313" key="15">
    <source>
        <dbReference type="EMBL" id="KAG6756900.1"/>
    </source>
</evidence>
<dbReference type="PROSITE" id="PS50893">
    <property type="entry name" value="ABC_TRANSPORTER_2"/>
    <property type="match status" value="2"/>
</dbReference>
<dbReference type="InterPro" id="IPR011527">
    <property type="entry name" value="ABC1_TM_dom"/>
</dbReference>
<feature type="transmembrane region" description="Helical" evidence="12">
    <location>
        <begin position="865"/>
        <end position="892"/>
    </location>
</feature>
<protein>
    <submittedName>
        <fullName evidence="15">Uncharacterized protein</fullName>
    </submittedName>
</protein>
<sequence>MADENGFLGVRKFEQAAATTSHSEIVESEIQDAEKNDNQQESEKSKEKKESTNVVPYYKLFSFADPTDYLLMFVGTIAAIGNGTCMPIMTILFGQVVNAFGSTSNNIEEVTHEVSQVALKFVYLGLGAMVAAFLQVSCWMVTGERQAVRIRNLYLGAILRQEIGFFDNETNTGEIIGRMSGDTILIQDAMGEKVGKFLQLFTTFTAGFVIAFSKGWKLTLVMASSIPLLVLSGAVMAITVSKMASRGQTAYSHAANIVDQSIGSIRTVVSFTGEKQAVVQYNKSLTEAVKTGVQEGLAIGVGFGVVALIVFSTYALAVWYGAKMILNDGYNGGDVVNVNFAVLTGSMSLGQSSACLSAFSAGRAAAFKLFEVIDRKSQIDSYNSNGRTLDDIQGDIELKDIHFSYPARPDERIFNGFSLAIPPGTSAALVGKSGSGKSTVIGLIERFYDPHAGEVLIDGVNLKEFQLKWIRQKISLVSQEPVLFACSIKDNIAYGKDGATSEEIKTAAVLANAAKFIDKLPQGLDTMVGENGTQLSGGQKQRIAIARAILKDPRILLLDEATSALDTESERIVQEALDRIMINRTTVVVAHRLSTVRNADAIAVLHHGKIVEKGSHKELTKDPEGAYYQLIRLQEMRTAKNNDVLNNPDGPESLADSDRHLSKRSSFPRSTSRGSSLGHSSRHSFSAAFGVPTGIDLPDTATAEPYILDSEPSEPLPEVPLFRLAYLNKPEIPVLMLAALAAIVAGAILPVFGILVSSMIKTFFEPREKLKKDSAFWALMFVGIGVISLFIQPVKNYLFAVAGCKLIKRIRSMCFEKVIYMEVGWFDQPEHSSGAIGARLSADAAMVKGLVGDALGMLVQNLGTAVVALFIAFQACWQLAFIMLALLPLLGLNGFIQQKFMKGFSADAKKMYEEASQVANDAVRNIRTVASFCSEAKVTGLYQQACIGPLKTGMRQGLVSGIGFGLSFLFLYSVYATCFYAGSRLVNSRDTTFSEVFRVFFALTMASYGISQTSSLGPDIMKAKAAAASIFAILDRNSKIDSTDDSGTAIENFKGDMEFQHVSFKYPTRPDVQIFRDLCLKIRSGKTVALVGESGCGKSTVISLLQRFYDPDSGYITLDGVEIQKLQIKWLRQRMGLVSQEPLLFDDTIRANIAYGKEGIATEAEILAASELANANKFISSLQQARLVQITYHMMSTGIITIMIINACESDCFRKTLQGYDTVVGDRGTQLSGGQKQRVAIARAIIKAPKILLLDEATSALDAESERVVQDALEKVMVNRTTVIVAHRLSTIKNADVIAVVKNGVIAEQGKHDTLMNIKDGVYASLVSLHTSASSS</sequence>
<feature type="domain" description="ABC transmembrane type-1" evidence="14">
    <location>
        <begin position="737"/>
        <end position="1022"/>
    </location>
</feature>
<feature type="domain" description="ABC transporter" evidence="13">
    <location>
        <begin position="1057"/>
        <end position="1328"/>
    </location>
</feature>
<feature type="compositionally biased region" description="Basic and acidic residues" evidence="11">
    <location>
        <begin position="32"/>
        <end position="48"/>
    </location>
</feature>
<feature type="transmembrane region" description="Helical" evidence="12">
    <location>
        <begin position="297"/>
        <end position="320"/>
    </location>
</feature>
<evidence type="ECO:0000256" key="11">
    <source>
        <dbReference type="SAM" id="MobiDB-lite"/>
    </source>
</evidence>
<dbReference type="GO" id="GO:0090374">
    <property type="term" value="P:oligopeptide export from mitochondrion"/>
    <property type="evidence" value="ECO:0007669"/>
    <property type="project" value="TreeGrafter"/>
</dbReference>
<feature type="transmembrane region" description="Helical" evidence="12">
    <location>
        <begin position="958"/>
        <end position="982"/>
    </location>
</feature>
<feature type="domain" description="ABC transporter" evidence="13">
    <location>
        <begin position="396"/>
        <end position="632"/>
    </location>
</feature>
<dbReference type="GO" id="GO:0015421">
    <property type="term" value="F:ABC-type oligopeptide transporter activity"/>
    <property type="evidence" value="ECO:0007669"/>
    <property type="project" value="TreeGrafter"/>
</dbReference>
<evidence type="ECO:0000256" key="10">
    <source>
        <dbReference type="ARBA" id="ARBA00023180"/>
    </source>
</evidence>
<dbReference type="EMBL" id="JAAWWB010000020">
    <property type="protein sequence ID" value="KAG6756900.1"/>
    <property type="molecule type" value="Genomic_DNA"/>
</dbReference>
<dbReference type="PANTHER" id="PTHR43394">
    <property type="entry name" value="ATP-DEPENDENT PERMEASE MDL1, MITOCHONDRIAL"/>
    <property type="match status" value="1"/>
</dbReference>
<evidence type="ECO:0000256" key="8">
    <source>
        <dbReference type="ARBA" id="ARBA00022989"/>
    </source>
</evidence>
<evidence type="ECO:0000313" key="16">
    <source>
        <dbReference type="Proteomes" id="UP000886885"/>
    </source>
</evidence>
<dbReference type="GO" id="GO:0010328">
    <property type="term" value="F:auxin influx transmembrane transporter activity"/>
    <property type="evidence" value="ECO:0007669"/>
    <property type="project" value="UniProtKB-ARBA"/>
</dbReference>
<dbReference type="InterPro" id="IPR003593">
    <property type="entry name" value="AAA+_ATPase"/>
</dbReference>
<evidence type="ECO:0000256" key="6">
    <source>
        <dbReference type="ARBA" id="ARBA00022741"/>
    </source>
</evidence>
<keyword evidence="3" id="KW-0813">Transport</keyword>
<keyword evidence="9 12" id="KW-0472">Membrane</keyword>
<dbReference type="Pfam" id="PF00664">
    <property type="entry name" value="ABC_membrane"/>
    <property type="match status" value="2"/>
</dbReference>
<evidence type="ECO:0000259" key="14">
    <source>
        <dbReference type="PROSITE" id="PS50929"/>
    </source>
</evidence>
<dbReference type="PANTHER" id="PTHR43394:SF16">
    <property type="entry name" value="ABC TRANSPORTER B FAMILY MEMBER 4-LIKE ISOFORM X1"/>
    <property type="match status" value="1"/>
</dbReference>
<feature type="transmembrane region" description="Helical" evidence="12">
    <location>
        <begin position="69"/>
        <end position="97"/>
    </location>
</feature>
<accession>A0A8X7YVE1</accession>
<evidence type="ECO:0000256" key="2">
    <source>
        <dbReference type="ARBA" id="ARBA00007577"/>
    </source>
</evidence>
<dbReference type="GO" id="GO:0010329">
    <property type="term" value="F:auxin efflux transmembrane transporter activity"/>
    <property type="evidence" value="ECO:0007669"/>
    <property type="project" value="UniProtKB-ARBA"/>
</dbReference>
<dbReference type="Pfam" id="PF00005">
    <property type="entry name" value="ABC_tran"/>
    <property type="match status" value="2"/>
</dbReference>
<reference evidence="15" key="1">
    <citation type="journal article" date="2020" name="bioRxiv">
        <title>Hybrid origin of Populus tomentosa Carr. identified through genome sequencing and phylogenomic analysis.</title>
        <authorList>
            <person name="An X."/>
            <person name="Gao K."/>
            <person name="Chen Z."/>
            <person name="Li J."/>
            <person name="Yang X."/>
            <person name="Yang X."/>
            <person name="Zhou J."/>
            <person name="Guo T."/>
            <person name="Zhao T."/>
            <person name="Huang S."/>
            <person name="Miao D."/>
            <person name="Khan W.U."/>
            <person name="Rao P."/>
            <person name="Ye M."/>
            <person name="Lei B."/>
            <person name="Liao W."/>
            <person name="Wang J."/>
            <person name="Ji L."/>
            <person name="Li Y."/>
            <person name="Guo B."/>
            <person name="Mustafa N.S."/>
            <person name="Li S."/>
            <person name="Yun Q."/>
            <person name="Keller S.R."/>
            <person name="Mao J."/>
            <person name="Zhang R."/>
            <person name="Strauss S.H."/>
        </authorList>
    </citation>
    <scope>NUCLEOTIDE SEQUENCE</scope>
    <source>
        <strain evidence="15">GM15</strain>
        <tissue evidence="15">Leaf</tissue>
    </source>
</reference>
<dbReference type="OrthoDB" id="6500128at2759"/>
<keyword evidence="16" id="KW-1185">Reference proteome</keyword>
<evidence type="ECO:0000256" key="12">
    <source>
        <dbReference type="SAM" id="Phobius"/>
    </source>
</evidence>
<feature type="domain" description="ABC transmembrane type-1" evidence="14">
    <location>
        <begin position="73"/>
        <end position="361"/>
    </location>
</feature>
<dbReference type="CDD" id="cd18577">
    <property type="entry name" value="ABC_6TM_Pgp_ABCB1_D1_like"/>
    <property type="match status" value="1"/>
</dbReference>
<feature type="transmembrane region" description="Helical" evidence="12">
    <location>
        <begin position="194"/>
        <end position="212"/>
    </location>
</feature>
<evidence type="ECO:0000259" key="13">
    <source>
        <dbReference type="PROSITE" id="PS50893"/>
    </source>
</evidence>
<feature type="transmembrane region" description="Helical" evidence="12">
    <location>
        <begin position="218"/>
        <end position="240"/>
    </location>
</feature>
<evidence type="ECO:0000256" key="9">
    <source>
        <dbReference type="ARBA" id="ARBA00023136"/>
    </source>
</evidence>
<dbReference type="FunFam" id="1.20.1560.10:FF:000009">
    <property type="entry name" value="ABC transporter B family member 1"/>
    <property type="match status" value="1"/>
</dbReference>
<evidence type="ECO:0000256" key="4">
    <source>
        <dbReference type="ARBA" id="ARBA00022692"/>
    </source>
</evidence>
<dbReference type="PROSITE" id="PS50929">
    <property type="entry name" value="ABC_TM1F"/>
    <property type="match status" value="2"/>
</dbReference>
<feature type="transmembrane region" description="Helical" evidence="12">
    <location>
        <begin position="775"/>
        <end position="791"/>
    </location>
</feature>
<dbReference type="SMART" id="SM00382">
    <property type="entry name" value="AAA"/>
    <property type="match status" value="2"/>
</dbReference>